<reference evidence="1 2" key="1">
    <citation type="submission" date="2024-04" db="EMBL/GenBank/DDBJ databases">
        <authorList>
            <person name="Fracassetti M."/>
        </authorList>
    </citation>
    <scope>NUCLEOTIDE SEQUENCE [LARGE SCALE GENOMIC DNA]</scope>
</reference>
<organism evidence="1 2">
    <name type="scientific">Linum trigynum</name>
    <dbReference type="NCBI Taxonomy" id="586398"/>
    <lineage>
        <taxon>Eukaryota</taxon>
        <taxon>Viridiplantae</taxon>
        <taxon>Streptophyta</taxon>
        <taxon>Embryophyta</taxon>
        <taxon>Tracheophyta</taxon>
        <taxon>Spermatophyta</taxon>
        <taxon>Magnoliopsida</taxon>
        <taxon>eudicotyledons</taxon>
        <taxon>Gunneridae</taxon>
        <taxon>Pentapetalae</taxon>
        <taxon>rosids</taxon>
        <taxon>fabids</taxon>
        <taxon>Malpighiales</taxon>
        <taxon>Linaceae</taxon>
        <taxon>Linum</taxon>
    </lineage>
</organism>
<keyword evidence="2" id="KW-1185">Reference proteome</keyword>
<dbReference type="AlphaFoldDB" id="A0AAV2E411"/>
<protein>
    <submittedName>
        <fullName evidence="1">Uncharacterized protein</fullName>
    </submittedName>
</protein>
<evidence type="ECO:0000313" key="2">
    <source>
        <dbReference type="Proteomes" id="UP001497516"/>
    </source>
</evidence>
<dbReference type="Proteomes" id="UP001497516">
    <property type="component" value="Chromosome 4"/>
</dbReference>
<accession>A0AAV2E411</accession>
<sequence>MFSSLLLCQLHCPSPNDLLSGCLCVSISISFLPVIGIGASNLASLIQHGETIGQQNIDVGACESSWGGCGSEVVVYGVISLQYQFLGCYEFTFSSAVPMTDNGVLSIG</sequence>
<dbReference type="EMBL" id="OZ034817">
    <property type="protein sequence ID" value="CAL1380488.1"/>
    <property type="molecule type" value="Genomic_DNA"/>
</dbReference>
<gene>
    <name evidence="1" type="ORF">LTRI10_LOCUS21928</name>
</gene>
<proteinExistence type="predicted"/>
<evidence type="ECO:0000313" key="1">
    <source>
        <dbReference type="EMBL" id="CAL1380488.1"/>
    </source>
</evidence>
<name>A0AAV2E411_9ROSI</name>